<dbReference type="Pfam" id="PF04012">
    <property type="entry name" value="PspA_IM30"/>
    <property type="match status" value="1"/>
</dbReference>
<gene>
    <name evidence="3" type="ORF">FHS90_003907</name>
</gene>
<dbReference type="Proteomes" id="UP000563094">
    <property type="component" value="Unassembled WGS sequence"/>
</dbReference>
<proteinExistence type="inferred from homology"/>
<dbReference type="PANTHER" id="PTHR31088:SF6">
    <property type="entry name" value="PHAGE SHOCK PROTEIN A"/>
    <property type="match status" value="1"/>
</dbReference>
<keyword evidence="4" id="KW-1185">Reference proteome</keyword>
<sequence length="254" mass="27673">MNILKRIFKIGQAEAHSAVDQLESPIKMTEQGIRDMKEDLDKSLRALAEVKAMAIRSRNDVENYKAKSQDYENKAVQLLQRAHRGELASTEADRLAGEALVKKEENMALSASAQEDQLKFEKSVAQMEGNIKTLKSTISKWENELRVLKSRVTVSNATKTINKQLAQIDSSSTVALLERMKEKVAVEEALAESYGEIANESRSIDQEIDKALETSSAQKSAKEVEALKAKLGINAGAADAAAAPGTTASPEQAG</sequence>
<comment type="similarity">
    <text evidence="1">Belongs to the PspA/Vipp/IM30 family.</text>
</comment>
<name>A0A839GJY4_9BACT</name>
<evidence type="ECO:0000313" key="3">
    <source>
        <dbReference type="EMBL" id="MBA9079172.1"/>
    </source>
</evidence>
<evidence type="ECO:0000313" key="4">
    <source>
        <dbReference type="Proteomes" id="UP000563094"/>
    </source>
</evidence>
<dbReference type="AlphaFoldDB" id="A0A839GJY4"/>
<keyword evidence="2" id="KW-0175">Coiled coil</keyword>
<evidence type="ECO:0000256" key="1">
    <source>
        <dbReference type="ARBA" id="ARBA00043985"/>
    </source>
</evidence>
<organism evidence="3 4">
    <name type="scientific">Rufibacter quisquiliarum</name>
    <dbReference type="NCBI Taxonomy" id="1549639"/>
    <lineage>
        <taxon>Bacteria</taxon>
        <taxon>Pseudomonadati</taxon>
        <taxon>Bacteroidota</taxon>
        <taxon>Cytophagia</taxon>
        <taxon>Cytophagales</taxon>
        <taxon>Hymenobacteraceae</taxon>
        <taxon>Rufibacter</taxon>
    </lineage>
</organism>
<accession>A0A839GJY4</accession>
<dbReference type="EMBL" id="JACJIQ010000019">
    <property type="protein sequence ID" value="MBA9079172.1"/>
    <property type="molecule type" value="Genomic_DNA"/>
</dbReference>
<reference evidence="3 4" key="1">
    <citation type="submission" date="2020-08" db="EMBL/GenBank/DDBJ databases">
        <title>Genomic Encyclopedia of Type Strains, Phase IV (KMG-IV): sequencing the most valuable type-strain genomes for metagenomic binning, comparative biology and taxonomic classification.</title>
        <authorList>
            <person name="Goeker M."/>
        </authorList>
    </citation>
    <scope>NUCLEOTIDE SEQUENCE [LARGE SCALE GENOMIC DNA]</scope>
    <source>
        <strain evidence="3 4">DSM 29854</strain>
    </source>
</reference>
<dbReference type="PANTHER" id="PTHR31088">
    <property type="entry name" value="MEMBRANE-ASSOCIATED PROTEIN VIPP1, CHLOROPLASTIC"/>
    <property type="match status" value="1"/>
</dbReference>
<feature type="coiled-coil region" evidence="2">
    <location>
        <begin position="124"/>
        <end position="151"/>
    </location>
</feature>
<dbReference type="InterPro" id="IPR007157">
    <property type="entry name" value="PspA_VIPP1"/>
</dbReference>
<evidence type="ECO:0000256" key="2">
    <source>
        <dbReference type="SAM" id="Coils"/>
    </source>
</evidence>
<protein>
    <submittedName>
        <fullName evidence="3">Phage shock protein A</fullName>
    </submittedName>
</protein>
<dbReference type="RefSeq" id="WP_182514147.1">
    <property type="nucleotide sequence ID" value="NZ_JACJIQ010000019.1"/>
</dbReference>
<comment type="caution">
    <text evidence="3">The sequence shown here is derived from an EMBL/GenBank/DDBJ whole genome shotgun (WGS) entry which is preliminary data.</text>
</comment>
<feature type="coiled-coil region" evidence="2">
    <location>
        <begin position="33"/>
        <end position="81"/>
    </location>
</feature>